<keyword evidence="9" id="KW-0675">Receptor</keyword>
<evidence type="ECO:0000256" key="5">
    <source>
        <dbReference type="ARBA" id="ARBA00038359"/>
    </source>
</evidence>
<feature type="compositionally biased region" description="Basic and acidic residues" evidence="6">
    <location>
        <begin position="391"/>
        <end position="407"/>
    </location>
</feature>
<feature type="domain" description="Rhodopsin" evidence="8">
    <location>
        <begin position="61"/>
        <end position="303"/>
    </location>
</feature>
<comment type="similarity">
    <text evidence="5">Belongs to the SAT4 family.</text>
</comment>
<protein>
    <submittedName>
        <fullName evidence="9">G-protein coupled receptors family 1 profile domain-containing protein</fullName>
    </submittedName>
</protein>
<dbReference type="Proteomes" id="UP001465668">
    <property type="component" value="Unassembled WGS sequence"/>
</dbReference>
<evidence type="ECO:0000256" key="3">
    <source>
        <dbReference type="ARBA" id="ARBA00022989"/>
    </source>
</evidence>
<keyword evidence="4 7" id="KW-0472">Membrane</keyword>
<dbReference type="EMBL" id="JARVKM010000052">
    <property type="protein sequence ID" value="KAK9773317.1"/>
    <property type="molecule type" value="Genomic_DNA"/>
</dbReference>
<evidence type="ECO:0000256" key="1">
    <source>
        <dbReference type="ARBA" id="ARBA00004141"/>
    </source>
</evidence>
<feature type="transmembrane region" description="Helical" evidence="7">
    <location>
        <begin position="241"/>
        <end position="261"/>
    </location>
</feature>
<feature type="transmembrane region" description="Helical" evidence="7">
    <location>
        <begin position="154"/>
        <end position="180"/>
    </location>
</feature>
<keyword evidence="3 7" id="KW-1133">Transmembrane helix</keyword>
<proteinExistence type="inferred from homology"/>
<reference evidence="9 10" key="1">
    <citation type="submission" date="2024-02" db="EMBL/GenBank/DDBJ databases">
        <title>First draft genome assembly of two strains of Seiridium cardinale.</title>
        <authorList>
            <person name="Emiliani G."/>
            <person name="Scali E."/>
        </authorList>
    </citation>
    <scope>NUCLEOTIDE SEQUENCE [LARGE SCALE GENOMIC DNA]</scope>
    <source>
        <strain evidence="9 10">BM-138-000479</strain>
    </source>
</reference>
<feature type="transmembrane region" description="Helical" evidence="7">
    <location>
        <begin position="85"/>
        <end position="104"/>
    </location>
</feature>
<dbReference type="PANTHER" id="PTHR33048">
    <property type="entry name" value="PTH11-LIKE INTEGRAL MEMBRANE PROTEIN (AFU_ORTHOLOGUE AFUA_5G11245)"/>
    <property type="match status" value="1"/>
</dbReference>
<dbReference type="PANTHER" id="PTHR33048:SF47">
    <property type="entry name" value="INTEGRAL MEMBRANE PROTEIN-RELATED"/>
    <property type="match status" value="1"/>
</dbReference>
<evidence type="ECO:0000313" key="10">
    <source>
        <dbReference type="Proteomes" id="UP001465668"/>
    </source>
</evidence>
<feature type="transmembrane region" description="Helical" evidence="7">
    <location>
        <begin position="45"/>
        <end position="64"/>
    </location>
</feature>
<dbReference type="Pfam" id="PF20684">
    <property type="entry name" value="Fung_rhodopsin"/>
    <property type="match status" value="1"/>
</dbReference>
<sequence>MSSINLLLLSPEQQAAILAQPAMEVPEGEVPNFDNAPNGDAGTRAVLGLCMAITTLAVLGRFYTKIFIHKHFTIDSQDHLRQAGFMANLSLAIYVTYKPGAFIHQWNVRLGEFLDFLKMLFVQSQIYIFTIVCIKVSILLEWKKIFVPRGTRNFVYWAAHVMIWTCLAFYLSTIIAFNVACDPYEANWNKLIGGTCNRVLPGFIEQSTGAIYNFVTDLVILLIPQRSIWKLHMSTKKKLGVSVIFSVGFLACVTALLRLIYTYRYAGTSDFTYVFSALTLCTASEMTCGFLVICIPTLPAVFTKMKHSVGVYTKPSKLESEGSNGQPSAWQRTDRSKMKHSAQNKSLDERELFPMTSVHVEGTSAGRSHEDIPPNGRGIWQTTQFEAAESFDPHATKDEYKRQEQWD</sequence>
<feature type="transmembrane region" description="Helical" evidence="7">
    <location>
        <begin position="273"/>
        <end position="298"/>
    </location>
</feature>
<feature type="region of interest" description="Disordered" evidence="6">
    <location>
        <begin position="315"/>
        <end position="345"/>
    </location>
</feature>
<evidence type="ECO:0000256" key="2">
    <source>
        <dbReference type="ARBA" id="ARBA00022692"/>
    </source>
</evidence>
<evidence type="ECO:0000256" key="6">
    <source>
        <dbReference type="SAM" id="MobiDB-lite"/>
    </source>
</evidence>
<evidence type="ECO:0000256" key="4">
    <source>
        <dbReference type="ARBA" id="ARBA00023136"/>
    </source>
</evidence>
<evidence type="ECO:0000259" key="8">
    <source>
        <dbReference type="Pfam" id="PF20684"/>
    </source>
</evidence>
<organism evidence="9 10">
    <name type="scientific">Seiridium cardinale</name>
    <dbReference type="NCBI Taxonomy" id="138064"/>
    <lineage>
        <taxon>Eukaryota</taxon>
        <taxon>Fungi</taxon>
        <taxon>Dikarya</taxon>
        <taxon>Ascomycota</taxon>
        <taxon>Pezizomycotina</taxon>
        <taxon>Sordariomycetes</taxon>
        <taxon>Xylariomycetidae</taxon>
        <taxon>Amphisphaeriales</taxon>
        <taxon>Sporocadaceae</taxon>
        <taxon>Seiridium</taxon>
    </lineage>
</organism>
<feature type="region of interest" description="Disordered" evidence="6">
    <location>
        <begin position="358"/>
        <end position="407"/>
    </location>
</feature>
<dbReference type="InterPro" id="IPR049326">
    <property type="entry name" value="Rhodopsin_dom_fungi"/>
</dbReference>
<dbReference type="InterPro" id="IPR052337">
    <property type="entry name" value="SAT4-like"/>
</dbReference>
<keyword evidence="10" id="KW-1185">Reference proteome</keyword>
<evidence type="ECO:0000256" key="7">
    <source>
        <dbReference type="SAM" id="Phobius"/>
    </source>
</evidence>
<feature type="transmembrane region" description="Helical" evidence="7">
    <location>
        <begin position="124"/>
        <end position="142"/>
    </location>
</feature>
<keyword evidence="2 7" id="KW-0812">Transmembrane</keyword>
<name>A0ABR2XI28_9PEZI</name>
<evidence type="ECO:0000313" key="9">
    <source>
        <dbReference type="EMBL" id="KAK9773317.1"/>
    </source>
</evidence>
<comment type="caution">
    <text evidence="9">The sequence shown here is derived from an EMBL/GenBank/DDBJ whole genome shotgun (WGS) entry which is preliminary data.</text>
</comment>
<feature type="compositionally biased region" description="Polar residues" evidence="6">
    <location>
        <begin position="321"/>
        <end position="331"/>
    </location>
</feature>
<accession>A0ABR2XI28</accession>
<comment type="subcellular location">
    <subcellularLocation>
        <location evidence="1">Membrane</location>
        <topology evidence="1">Multi-pass membrane protein</topology>
    </subcellularLocation>
</comment>
<gene>
    <name evidence="9" type="ORF">SCAR479_10046</name>
</gene>